<feature type="compositionally biased region" description="Low complexity" evidence="1">
    <location>
        <begin position="1"/>
        <end position="15"/>
    </location>
</feature>
<dbReference type="PANTHER" id="PTHR34438">
    <property type="entry name" value="SI:DKEY-97L20.6"/>
    <property type="match status" value="1"/>
</dbReference>
<dbReference type="EMBL" id="CAJNOR010003524">
    <property type="protein sequence ID" value="CAF1422337.1"/>
    <property type="molecule type" value="Genomic_DNA"/>
</dbReference>
<dbReference type="Proteomes" id="UP000663852">
    <property type="component" value="Unassembled WGS sequence"/>
</dbReference>
<name>A0A815MCJ8_ADIRI</name>
<feature type="region of interest" description="Disordered" evidence="1">
    <location>
        <begin position="1"/>
        <end position="31"/>
    </location>
</feature>
<evidence type="ECO:0000313" key="2">
    <source>
        <dbReference type="EMBL" id="CAF0787194.1"/>
    </source>
</evidence>
<dbReference type="PANTHER" id="PTHR34438:SF1">
    <property type="entry name" value="CHROMOSOME 2 OPEN READING FRAME 81"/>
    <property type="match status" value="1"/>
</dbReference>
<evidence type="ECO:0000313" key="4">
    <source>
        <dbReference type="Proteomes" id="UP000663828"/>
    </source>
</evidence>
<dbReference type="Proteomes" id="UP000663828">
    <property type="component" value="Unassembled WGS sequence"/>
</dbReference>
<feature type="compositionally biased region" description="Polar residues" evidence="1">
    <location>
        <begin position="178"/>
        <end position="187"/>
    </location>
</feature>
<accession>A0A815MCJ8</accession>
<keyword evidence="4" id="KW-1185">Reference proteome</keyword>
<evidence type="ECO:0000313" key="3">
    <source>
        <dbReference type="EMBL" id="CAF1422337.1"/>
    </source>
</evidence>
<dbReference type="EMBL" id="CAJNOJ010000011">
    <property type="protein sequence ID" value="CAF0787194.1"/>
    <property type="molecule type" value="Genomic_DNA"/>
</dbReference>
<sequence length="513" mass="57360">MTTRAAPKAARPTPKSSLKAPGKGQGKGDKQSANVLEIVPGKFNETDWISLIETDETENFIADIFDNIWKDVSDQIQQIYLRRQLLSFTLMRAETALTTVVQWAFLERDESQPANGNFWIDDDEPIPCLMDNWGEGVVPACREERTEEIELSSICTPERSPSAPSKSHRSIDNDPIQRPSTGSTHSDVQIKQFDRISHVDPQNQMVQSTEINVGERASKQPTYRSSLEKKPSTHDVLVIETQPPKLEPLGELFQRTSTAVTAKNRRVVAPKGLSQFGSDTFRSLTNGTESTTTVTKSIRKAESKIFDEQHIEDIIAKAPAASHSMLKSILSRPPGYRELELNDDGNVVSMIKIDPDKLATKSIRMSCDIVKPRKPKNELRAAGKKLETMKLSRSDPKFAPVKLVLPEQSTEVGDLIHPVPGVLYEDSRLKKGDPKRYQTGMARYINFHDETRSLKPIAQSSDFAILRTANDLLRLSNNFNSESDDDDHDPQIPKLHRLPRIPPIASASTTFST</sequence>
<evidence type="ECO:0000256" key="1">
    <source>
        <dbReference type="SAM" id="MobiDB-lite"/>
    </source>
</evidence>
<dbReference type="AlphaFoldDB" id="A0A815MCJ8"/>
<protein>
    <submittedName>
        <fullName evidence="3">Uncharacterized protein</fullName>
    </submittedName>
</protein>
<dbReference type="InterPro" id="IPR028042">
    <property type="entry name" value="DUF4639"/>
</dbReference>
<organism evidence="3 4">
    <name type="scientific">Adineta ricciae</name>
    <name type="common">Rotifer</name>
    <dbReference type="NCBI Taxonomy" id="249248"/>
    <lineage>
        <taxon>Eukaryota</taxon>
        <taxon>Metazoa</taxon>
        <taxon>Spiralia</taxon>
        <taxon>Gnathifera</taxon>
        <taxon>Rotifera</taxon>
        <taxon>Eurotatoria</taxon>
        <taxon>Bdelloidea</taxon>
        <taxon>Adinetida</taxon>
        <taxon>Adinetidae</taxon>
        <taxon>Adineta</taxon>
    </lineage>
</organism>
<comment type="caution">
    <text evidence="3">The sequence shown here is derived from an EMBL/GenBank/DDBJ whole genome shotgun (WGS) entry which is preliminary data.</text>
</comment>
<proteinExistence type="predicted"/>
<dbReference type="OrthoDB" id="193650at2759"/>
<reference evidence="3" key="1">
    <citation type="submission" date="2021-02" db="EMBL/GenBank/DDBJ databases">
        <authorList>
            <person name="Nowell W R."/>
        </authorList>
    </citation>
    <scope>NUCLEOTIDE SEQUENCE</scope>
</reference>
<gene>
    <name evidence="2" type="ORF">EDS130_LOCUS4153</name>
    <name evidence="3" type="ORF">XAT740_LOCUS35295</name>
</gene>
<dbReference type="Pfam" id="PF15479">
    <property type="entry name" value="DUF4639"/>
    <property type="match status" value="1"/>
</dbReference>
<feature type="region of interest" description="Disordered" evidence="1">
    <location>
        <begin position="148"/>
        <end position="187"/>
    </location>
</feature>